<feature type="region of interest" description="Disordered" evidence="1">
    <location>
        <begin position="15"/>
        <end position="41"/>
    </location>
</feature>
<proteinExistence type="predicted"/>
<evidence type="ECO:0000313" key="2">
    <source>
        <dbReference type="EMBL" id="GAA0148893.1"/>
    </source>
</evidence>
<evidence type="ECO:0000256" key="1">
    <source>
        <dbReference type="SAM" id="MobiDB-lite"/>
    </source>
</evidence>
<comment type="caution">
    <text evidence="2">The sequence shown here is derived from an EMBL/GenBank/DDBJ whole genome shotgun (WGS) entry which is preliminary data.</text>
</comment>
<sequence length="137" mass="15414">MCQFDSGFTTFPTPKTLYPKPAGSKKRHHPYLKGDQSSSQNKKALLSKIGLEDASKKLQRLRLLGSIAGHHEYAKLELSGFGSPQAVRSLTGLVTSKKHILVFMIETKLWKQEWDHIKKKLRMPNALLVYTSPSVPI</sequence>
<gene>
    <name evidence="2" type="ORF">LIER_36821</name>
</gene>
<organism evidence="2 3">
    <name type="scientific">Lithospermum erythrorhizon</name>
    <name type="common">Purple gromwell</name>
    <name type="synonym">Lithospermum officinale var. erythrorhizon</name>
    <dbReference type="NCBI Taxonomy" id="34254"/>
    <lineage>
        <taxon>Eukaryota</taxon>
        <taxon>Viridiplantae</taxon>
        <taxon>Streptophyta</taxon>
        <taxon>Embryophyta</taxon>
        <taxon>Tracheophyta</taxon>
        <taxon>Spermatophyta</taxon>
        <taxon>Magnoliopsida</taxon>
        <taxon>eudicotyledons</taxon>
        <taxon>Gunneridae</taxon>
        <taxon>Pentapetalae</taxon>
        <taxon>asterids</taxon>
        <taxon>lamiids</taxon>
        <taxon>Boraginales</taxon>
        <taxon>Boraginaceae</taxon>
        <taxon>Boraginoideae</taxon>
        <taxon>Lithospermeae</taxon>
        <taxon>Lithospermum</taxon>
    </lineage>
</organism>
<keyword evidence="3" id="KW-1185">Reference proteome</keyword>
<name>A0AAV3PFG6_LITER</name>
<evidence type="ECO:0000313" key="3">
    <source>
        <dbReference type="Proteomes" id="UP001454036"/>
    </source>
</evidence>
<accession>A0AAV3PFG6</accession>
<dbReference type="AlphaFoldDB" id="A0AAV3PFG6"/>
<reference evidence="2 3" key="1">
    <citation type="submission" date="2024-01" db="EMBL/GenBank/DDBJ databases">
        <title>The complete chloroplast genome sequence of Lithospermum erythrorhizon: insights into the phylogenetic relationship among Boraginaceae species and the maternal lineages of purple gromwells.</title>
        <authorList>
            <person name="Okada T."/>
            <person name="Watanabe K."/>
        </authorList>
    </citation>
    <scope>NUCLEOTIDE SEQUENCE [LARGE SCALE GENOMIC DNA]</scope>
</reference>
<dbReference type="Proteomes" id="UP001454036">
    <property type="component" value="Unassembled WGS sequence"/>
</dbReference>
<protein>
    <submittedName>
        <fullName evidence="2">Uncharacterized protein</fullName>
    </submittedName>
</protein>
<dbReference type="EMBL" id="BAABME010017133">
    <property type="protein sequence ID" value="GAA0148893.1"/>
    <property type="molecule type" value="Genomic_DNA"/>
</dbReference>